<proteinExistence type="predicted"/>
<name>A0A3Q3XAH2_MOLML</name>
<organism evidence="1 2">
    <name type="scientific">Mola mola</name>
    <name type="common">Ocean sunfish</name>
    <name type="synonym">Tetraodon mola</name>
    <dbReference type="NCBI Taxonomy" id="94237"/>
    <lineage>
        <taxon>Eukaryota</taxon>
        <taxon>Metazoa</taxon>
        <taxon>Chordata</taxon>
        <taxon>Craniata</taxon>
        <taxon>Vertebrata</taxon>
        <taxon>Euteleostomi</taxon>
        <taxon>Actinopterygii</taxon>
        <taxon>Neopterygii</taxon>
        <taxon>Teleostei</taxon>
        <taxon>Neoteleostei</taxon>
        <taxon>Acanthomorphata</taxon>
        <taxon>Eupercaria</taxon>
        <taxon>Tetraodontiformes</taxon>
        <taxon>Molidae</taxon>
        <taxon>Mola</taxon>
    </lineage>
</organism>
<dbReference type="PANTHER" id="PTHR16155">
    <property type="entry name" value="DED DOMAIN-CONTAINING PROTEIN"/>
    <property type="match status" value="1"/>
</dbReference>
<dbReference type="STRING" id="94237.ENSMMOP00000025310"/>
<dbReference type="AlphaFoldDB" id="A0A3Q3XAH2"/>
<keyword evidence="2" id="KW-1185">Reference proteome</keyword>
<sequence>MHTLWFLRNRFRCAVLRDNKADFAEVAEQVVKLLIYDHDEKSPRVPVLLMIDDFDDKEKVFDVEQLIEKEIVKKDIQSKSPQVILLNCMISETLEETESEDVVFIGNNLSEKEQKLFDEKLAEIEKTYKNAQETFYGFMFMKQNFSTNYAQGVACKTLKSFSINQKEGQLLAVLALLHVYCKGASLSVSLCEEFLDLQPKPVCGTKKVEEGFGKFSTLITTCLVEGKVIFKAVKMIHSSIARHCLEELKTTHNVSKADIVDRLLTTNKLYESTQGKDKLLQDVRHILVKRFHSVEDESQFSPLIQDIAKETPGMEEMVLQNGSKRFEKDAVVSQLLARYYYLKKKDFSEAKLWANKAKDLSKDNSYIADTSAQVIKHELKDAIAKIKEAHIGPETVRMCLKMAQLAIEGFKETQTLAKKESVQRFQTKMDNSPFNTSGCLGEIQVRVLVIEILAKTPIFSSDSVRHDIMSQVLSGQIRLEDVEKCDHWKNKHKSYYNIFREFQDVLYELKYNMKINIDFLDNFYVNLGSRFGMKDNREQVAQSELFRCFEKYAKLFCKIDSAALWKNKNMPPMLKLLEARQYLEKQKADTYFGILSCLSNGTPPEIMDKIARVSRFICSNDPNSSVKDSINFVYVSVVLSCIKLQSQSIVPYRDLMNFLYQVLKAPVPLGDTLSLHFIAVALLWPKPNQVYQQCRSVGTYISQMKTSYHTVMKEVCNGKRPMVHFFLGKKQGYEQLVPFVDIKSCVKAEQEFSSMLENGKIWKEKKVVELLCRVSGNVRHKSIMADTCVPDFKVEVTPVFRSQLSGHAHDSKVSFFVGFTLKGPVALDIR</sequence>
<dbReference type="PANTHER" id="PTHR16155:SF20">
    <property type="entry name" value="STERILE ALPHA MOTIF DOMAIN-CONTAINING PROTEIN 9-LIKE"/>
    <property type="match status" value="1"/>
</dbReference>
<evidence type="ECO:0000313" key="1">
    <source>
        <dbReference type="Ensembl" id="ENSMMOP00000025310.1"/>
    </source>
</evidence>
<dbReference type="GO" id="GO:0005737">
    <property type="term" value="C:cytoplasm"/>
    <property type="evidence" value="ECO:0007669"/>
    <property type="project" value="TreeGrafter"/>
</dbReference>
<reference evidence="1" key="2">
    <citation type="submission" date="2025-09" db="UniProtKB">
        <authorList>
            <consortium name="Ensembl"/>
        </authorList>
    </citation>
    <scope>IDENTIFICATION</scope>
</reference>
<dbReference type="Ensembl" id="ENSMMOT00000025733.1">
    <property type="protein sequence ID" value="ENSMMOP00000025310.1"/>
    <property type="gene ID" value="ENSMMOG00000019209.1"/>
</dbReference>
<accession>A0A3Q3XAH2</accession>
<evidence type="ECO:0008006" key="3">
    <source>
        <dbReference type="Google" id="ProtNLM"/>
    </source>
</evidence>
<dbReference type="Proteomes" id="UP000261620">
    <property type="component" value="Unplaced"/>
</dbReference>
<evidence type="ECO:0000313" key="2">
    <source>
        <dbReference type="Proteomes" id="UP000261620"/>
    </source>
</evidence>
<reference evidence="1" key="1">
    <citation type="submission" date="2025-08" db="UniProtKB">
        <authorList>
            <consortium name="Ensembl"/>
        </authorList>
    </citation>
    <scope>IDENTIFICATION</scope>
</reference>
<dbReference type="OMA" id="FYGFMFM"/>
<protein>
    <recommendedName>
        <fullName evidence="3">Pyrin domain-containing protein</fullName>
    </recommendedName>
</protein>